<keyword evidence="6" id="KW-1185">Reference proteome</keyword>
<evidence type="ECO:0000313" key="5">
    <source>
        <dbReference type="EMBL" id="EFJ35328.1"/>
    </source>
</evidence>
<evidence type="ECO:0008006" key="7">
    <source>
        <dbReference type="Google" id="ProtNLM"/>
    </source>
</evidence>
<dbReference type="EMBL" id="GL377652">
    <property type="protein sequence ID" value="EFJ10589.1"/>
    <property type="molecule type" value="Genomic_DNA"/>
</dbReference>
<name>D8QX11_SELML</name>
<protein>
    <recommendedName>
        <fullName evidence="7">EF-hand domain-containing protein</fullName>
    </recommendedName>
</protein>
<keyword evidence="1" id="KW-0479">Metal-binding</keyword>
<dbReference type="PANTHER" id="PTHR45791:SF1">
    <property type="entry name" value="CALCIUM AND INTEGRIN BINDING FAMILY MEMBER 1"/>
    <property type="match status" value="1"/>
</dbReference>
<dbReference type="InterPro" id="IPR018247">
    <property type="entry name" value="EF_Hand_1_Ca_BS"/>
</dbReference>
<dbReference type="Gramene" id="EFJ10589">
    <property type="protein sequence ID" value="EFJ10589"/>
    <property type="gene ID" value="SELMODRAFT_127719"/>
</dbReference>
<evidence type="ECO:0000313" key="6">
    <source>
        <dbReference type="Proteomes" id="UP000001514"/>
    </source>
</evidence>
<dbReference type="GO" id="GO:0046872">
    <property type="term" value="F:metal ion binding"/>
    <property type="evidence" value="ECO:0007669"/>
    <property type="project" value="UniProtKB-KW"/>
</dbReference>
<reference evidence="5 6" key="1">
    <citation type="journal article" date="2011" name="Science">
        <title>The Selaginella genome identifies genetic changes associated with the evolution of vascular plants.</title>
        <authorList>
            <person name="Banks J.A."/>
            <person name="Nishiyama T."/>
            <person name="Hasebe M."/>
            <person name="Bowman J.L."/>
            <person name="Gribskov M."/>
            <person name="dePamphilis C."/>
            <person name="Albert V.A."/>
            <person name="Aono N."/>
            <person name="Aoyama T."/>
            <person name="Ambrose B.A."/>
            <person name="Ashton N.W."/>
            <person name="Axtell M.J."/>
            <person name="Barker E."/>
            <person name="Barker M.S."/>
            <person name="Bennetzen J.L."/>
            <person name="Bonawitz N.D."/>
            <person name="Chapple C."/>
            <person name="Cheng C."/>
            <person name="Correa L.G."/>
            <person name="Dacre M."/>
            <person name="DeBarry J."/>
            <person name="Dreyer I."/>
            <person name="Elias M."/>
            <person name="Engstrom E.M."/>
            <person name="Estelle M."/>
            <person name="Feng L."/>
            <person name="Finet C."/>
            <person name="Floyd S.K."/>
            <person name="Frommer W.B."/>
            <person name="Fujita T."/>
            <person name="Gramzow L."/>
            <person name="Gutensohn M."/>
            <person name="Harholt J."/>
            <person name="Hattori M."/>
            <person name="Heyl A."/>
            <person name="Hirai T."/>
            <person name="Hiwatashi Y."/>
            <person name="Ishikawa M."/>
            <person name="Iwata M."/>
            <person name="Karol K.G."/>
            <person name="Koehler B."/>
            <person name="Kolukisaoglu U."/>
            <person name="Kubo M."/>
            <person name="Kurata T."/>
            <person name="Lalonde S."/>
            <person name="Li K."/>
            <person name="Li Y."/>
            <person name="Litt A."/>
            <person name="Lyons E."/>
            <person name="Manning G."/>
            <person name="Maruyama T."/>
            <person name="Michael T.P."/>
            <person name="Mikami K."/>
            <person name="Miyazaki S."/>
            <person name="Morinaga S."/>
            <person name="Murata T."/>
            <person name="Mueller-Roeber B."/>
            <person name="Nelson D.R."/>
            <person name="Obara M."/>
            <person name="Oguri Y."/>
            <person name="Olmstead R.G."/>
            <person name="Onodera N."/>
            <person name="Petersen B.L."/>
            <person name="Pils B."/>
            <person name="Prigge M."/>
            <person name="Rensing S.A."/>
            <person name="Riano-Pachon D.M."/>
            <person name="Roberts A.W."/>
            <person name="Sato Y."/>
            <person name="Scheller H.V."/>
            <person name="Schulz B."/>
            <person name="Schulz C."/>
            <person name="Shakirov E.V."/>
            <person name="Shibagaki N."/>
            <person name="Shinohara N."/>
            <person name="Shippen D.E."/>
            <person name="Soerensen I."/>
            <person name="Sotooka R."/>
            <person name="Sugimoto N."/>
            <person name="Sugita M."/>
            <person name="Sumikawa N."/>
            <person name="Tanurdzic M."/>
            <person name="Theissen G."/>
            <person name="Ulvskov P."/>
            <person name="Wakazuki S."/>
            <person name="Weng J.K."/>
            <person name="Willats W.W."/>
            <person name="Wipf D."/>
            <person name="Wolf P.G."/>
            <person name="Yang L."/>
            <person name="Zimmer A.D."/>
            <person name="Zhu Q."/>
            <person name="Mitros T."/>
            <person name="Hellsten U."/>
            <person name="Loque D."/>
            <person name="Otillar R."/>
            <person name="Salamov A."/>
            <person name="Schmutz J."/>
            <person name="Shapiro H."/>
            <person name="Lindquist E."/>
            <person name="Lucas S."/>
            <person name="Rokhsar D."/>
            <person name="Grigoriev I.V."/>
        </authorList>
    </citation>
    <scope>NUCLEOTIDE SEQUENCE [LARGE SCALE GENOMIC DNA]</scope>
</reference>
<dbReference type="OMA" id="RDIKAWY"/>
<dbReference type="KEGG" id="smo:SELMODRAFT_79774"/>
<dbReference type="EMBL" id="GL377568">
    <property type="protein sequence ID" value="EFJ35328.1"/>
    <property type="molecule type" value="Genomic_DNA"/>
</dbReference>
<dbReference type="SUPFAM" id="SSF47473">
    <property type="entry name" value="EF-hand"/>
    <property type="match status" value="1"/>
</dbReference>
<accession>D8QX11</accession>
<proteinExistence type="predicted"/>
<dbReference type="Proteomes" id="UP000001514">
    <property type="component" value="Unassembled WGS sequence"/>
</dbReference>
<dbReference type="InParanoid" id="D8QX11"/>
<keyword evidence="2" id="KW-0677">Repeat</keyword>
<dbReference type="PANTHER" id="PTHR45791">
    <property type="entry name" value="CALCIUM AND INTEGRIN BINDING FAMILY MEMBER 2"/>
    <property type="match status" value="1"/>
</dbReference>
<dbReference type="PROSITE" id="PS00018">
    <property type="entry name" value="EF_HAND_1"/>
    <property type="match status" value="1"/>
</dbReference>
<evidence type="ECO:0000313" key="4">
    <source>
        <dbReference type="EMBL" id="EFJ10589.1"/>
    </source>
</evidence>
<gene>
    <name evidence="4" type="ORF">SELMODRAFT_127719</name>
    <name evidence="5" type="ORF">SELMODRAFT_79774</name>
</gene>
<keyword evidence="3" id="KW-0106">Calcium</keyword>
<dbReference type="InterPro" id="IPR051433">
    <property type="entry name" value="CIBP"/>
</dbReference>
<dbReference type="Gene3D" id="1.10.238.10">
    <property type="entry name" value="EF-hand"/>
    <property type="match status" value="1"/>
</dbReference>
<dbReference type="KEGG" id="smo:SELMODRAFT_127719"/>
<dbReference type="InterPro" id="IPR011992">
    <property type="entry name" value="EF-hand-dom_pair"/>
</dbReference>
<dbReference type="Gramene" id="EFJ35328">
    <property type="protein sequence ID" value="EFJ35328"/>
    <property type="gene ID" value="SELMODRAFT_79774"/>
</dbReference>
<evidence type="ECO:0000256" key="2">
    <source>
        <dbReference type="ARBA" id="ARBA00022737"/>
    </source>
</evidence>
<sequence length="153" mass="17288">MCKEGWNVLTHEDLTSIEEMLANPFAPRILELFSEDGSGFLTFEKFVNMAGVFSAKSPPEVKMIWAFALWDFDGDDVIGDDDLKQGISLITQTDESSNPSALATLGEEQIDEVVSRVLQEIDPNNYGLNYADFRKVLQRMPDFINNFHMNFIA</sequence>
<organism evidence="6">
    <name type="scientific">Selaginella moellendorffii</name>
    <name type="common">Spikemoss</name>
    <dbReference type="NCBI Taxonomy" id="88036"/>
    <lineage>
        <taxon>Eukaryota</taxon>
        <taxon>Viridiplantae</taxon>
        <taxon>Streptophyta</taxon>
        <taxon>Embryophyta</taxon>
        <taxon>Tracheophyta</taxon>
        <taxon>Lycopodiopsida</taxon>
        <taxon>Selaginellales</taxon>
        <taxon>Selaginellaceae</taxon>
        <taxon>Selaginella</taxon>
    </lineage>
</organism>
<evidence type="ECO:0000256" key="3">
    <source>
        <dbReference type="ARBA" id="ARBA00022837"/>
    </source>
</evidence>
<evidence type="ECO:0000256" key="1">
    <source>
        <dbReference type="ARBA" id="ARBA00022723"/>
    </source>
</evidence>
<dbReference type="STRING" id="88036.D8QX11"/>
<dbReference type="AlphaFoldDB" id="D8QX11"/>
<dbReference type="eggNOG" id="KOG0038">
    <property type="taxonomic scope" value="Eukaryota"/>
</dbReference>
<dbReference type="HOGENOM" id="CLU_061288_6_3_1"/>